<dbReference type="RefSeq" id="WP_367921312.1">
    <property type="nucleotide sequence ID" value="NZ_BAABAC010000041.1"/>
</dbReference>
<evidence type="ECO:0000256" key="2">
    <source>
        <dbReference type="ARBA" id="ARBA00022729"/>
    </source>
</evidence>
<gene>
    <name evidence="6" type="ORF">ACFQ3F_00665</name>
</gene>
<dbReference type="InterPro" id="IPR013595">
    <property type="entry name" value="Pept_S33_TAP-like_C"/>
</dbReference>
<feature type="region of interest" description="Disordered" evidence="4">
    <location>
        <begin position="34"/>
        <end position="56"/>
    </location>
</feature>
<dbReference type="InterPro" id="IPR029058">
    <property type="entry name" value="AB_hydrolase_fold"/>
</dbReference>
<comment type="similarity">
    <text evidence="1">Belongs to the peptidase S33 family.</text>
</comment>
<dbReference type="Proteomes" id="UP001597229">
    <property type="component" value="Unassembled WGS sequence"/>
</dbReference>
<sequence>MTKKLIIAVVVIWALVIAGGVGLGVVLLTRGDSGTDASPSDTAKQPTSPKGPDGRTLDDFYDQKLAWTKCGSDDCAKLEVPIDYQKPGEGSIELALERASATGKRIGSLVINPGGPGAPGTSTVRDANLYFGSELRAAYDIVGFDPRGTGHSAPVDCLSDSELDAYIAADPDPDTPQEVQESKDNSEEFWQGCKARSGTLGGHVSTVEAARDMDVLRAALGEKKLDYFGFSYGTRLGATYAELYPQNTGRLVLDGAVDPALSSRDGALSQAKGFETALRSYVGNCVSAGNCFLGSSVDAGVTTIKDLLEKIDQQPLATGDPEGRKLTVGLAFYGLIVPLYSKDNWPYLDDGLRKGLKGDGSTLLMLSDFYGSRENGTYTDNSLEAISVINCLDDPWSITADQVPSQYPDFEKASPTFGKVFAWGLTACNGDPFRSTDEPDLKIDGAGAAPIVVLGTTRDPATPYEEAVAMAKELESGVLVSRDGDGHTAYNKGNSCIDDAVNAYLIDGIVPKDGLRC</sequence>
<accession>A0ABW3VTB0</accession>
<proteinExistence type="inferred from homology"/>
<evidence type="ECO:0000256" key="3">
    <source>
        <dbReference type="ARBA" id="ARBA00022801"/>
    </source>
</evidence>
<keyword evidence="7" id="KW-1185">Reference proteome</keyword>
<protein>
    <submittedName>
        <fullName evidence="6">Alpha/beta hydrolase</fullName>
    </submittedName>
</protein>
<evidence type="ECO:0000259" key="5">
    <source>
        <dbReference type="Pfam" id="PF08386"/>
    </source>
</evidence>
<dbReference type="PANTHER" id="PTHR43248:SF29">
    <property type="entry name" value="TRIPEPTIDYL AMINOPEPTIDASE"/>
    <property type="match status" value="1"/>
</dbReference>
<dbReference type="SUPFAM" id="SSF53474">
    <property type="entry name" value="alpha/beta-Hydrolases"/>
    <property type="match status" value="1"/>
</dbReference>
<dbReference type="EMBL" id="JBHTLX010000002">
    <property type="protein sequence ID" value="MFD1246288.1"/>
    <property type="molecule type" value="Genomic_DNA"/>
</dbReference>
<comment type="caution">
    <text evidence="6">The sequence shown here is derived from an EMBL/GenBank/DDBJ whole genome shotgun (WGS) entry which is preliminary data.</text>
</comment>
<dbReference type="Pfam" id="PF08386">
    <property type="entry name" value="Abhydrolase_4"/>
    <property type="match status" value="1"/>
</dbReference>
<keyword evidence="2" id="KW-0732">Signal</keyword>
<dbReference type="GO" id="GO:0016787">
    <property type="term" value="F:hydrolase activity"/>
    <property type="evidence" value="ECO:0007669"/>
    <property type="project" value="UniProtKB-KW"/>
</dbReference>
<reference evidence="7" key="1">
    <citation type="journal article" date="2019" name="Int. J. Syst. Evol. Microbiol.">
        <title>The Global Catalogue of Microorganisms (GCM) 10K type strain sequencing project: providing services to taxonomists for standard genome sequencing and annotation.</title>
        <authorList>
            <consortium name="The Broad Institute Genomics Platform"/>
            <consortium name="The Broad Institute Genome Sequencing Center for Infectious Disease"/>
            <person name="Wu L."/>
            <person name="Ma J."/>
        </authorList>
    </citation>
    <scope>NUCLEOTIDE SEQUENCE [LARGE SCALE GENOMIC DNA]</scope>
    <source>
        <strain evidence="7">CCUG 52478</strain>
    </source>
</reference>
<evidence type="ECO:0000313" key="6">
    <source>
        <dbReference type="EMBL" id="MFD1246288.1"/>
    </source>
</evidence>
<evidence type="ECO:0000256" key="1">
    <source>
        <dbReference type="ARBA" id="ARBA00010088"/>
    </source>
</evidence>
<keyword evidence="3 6" id="KW-0378">Hydrolase</keyword>
<evidence type="ECO:0000313" key="7">
    <source>
        <dbReference type="Proteomes" id="UP001597229"/>
    </source>
</evidence>
<feature type="domain" description="Peptidase S33 tripeptidyl aminopeptidase-like C-terminal" evidence="5">
    <location>
        <begin position="414"/>
        <end position="517"/>
    </location>
</feature>
<organism evidence="6 7">
    <name type="scientific">Nocardioides ginsengisoli</name>
    <dbReference type="NCBI Taxonomy" id="363868"/>
    <lineage>
        <taxon>Bacteria</taxon>
        <taxon>Bacillati</taxon>
        <taxon>Actinomycetota</taxon>
        <taxon>Actinomycetes</taxon>
        <taxon>Propionibacteriales</taxon>
        <taxon>Nocardioidaceae</taxon>
        <taxon>Nocardioides</taxon>
    </lineage>
</organism>
<evidence type="ECO:0000256" key="4">
    <source>
        <dbReference type="SAM" id="MobiDB-lite"/>
    </source>
</evidence>
<dbReference type="PANTHER" id="PTHR43248">
    <property type="entry name" value="2-SUCCINYL-6-HYDROXY-2,4-CYCLOHEXADIENE-1-CARBOXYLATE SYNTHASE"/>
    <property type="match status" value="1"/>
</dbReference>
<name>A0ABW3VTB0_9ACTN</name>
<dbReference type="InterPro" id="IPR051601">
    <property type="entry name" value="Serine_prot/Carboxylest_S33"/>
</dbReference>
<feature type="compositionally biased region" description="Polar residues" evidence="4">
    <location>
        <begin position="35"/>
        <end position="48"/>
    </location>
</feature>
<dbReference type="Gene3D" id="3.40.50.1820">
    <property type="entry name" value="alpha/beta hydrolase"/>
    <property type="match status" value="1"/>
</dbReference>